<dbReference type="GO" id="GO:0022904">
    <property type="term" value="P:respiratory electron transport chain"/>
    <property type="evidence" value="ECO:0007669"/>
    <property type="project" value="InterPro"/>
</dbReference>
<keyword evidence="3" id="KW-1185">Reference proteome</keyword>
<name>A0A0E3S470_9EURY</name>
<dbReference type="EMBL" id="CP009515">
    <property type="protein sequence ID" value="AKB73952.1"/>
    <property type="molecule type" value="Genomic_DNA"/>
</dbReference>
<accession>A0A0E3S470</accession>
<dbReference type="KEGG" id="mls:MSLAZ_0691"/>
<reference evidence="2 3" key="1">
    <citation type="submission" date="2014-07" db="EMBL/GenBank/DDBJ databases">
        <title>Methanogenic archaea and the global carbon cycle.</title>
        <authorList>
            <person name="Henriksen J.R."/>
            <person name="Luke J."/>
            <person name="Reinhart S."/>
            <person name="Benedict M.N."/>
            <person name="Youngblut N.D."/>
            <person name="Metcalf M.E."/>
            <person name="Whitaker R.J."/>
            <person name="Metcalf W.W."/>
        </authorList>
    </citation>
    <scope>NUCLEOTIDE SEQUENCE [LARGE SCALE GENOMIC DNA]</scope>
    <source>
        <strain evidence="2 3">Z-7289</strain>
    </source>
</reference>
<keyword evidence="1" id="KW-0472">Membrane</keyword>
<dbReference type="STRING" id="1434111.MSLAZ_0691"/>
<dbReference type="GO" id="GO:0051911">
    <property type="term" value="F:Methanosarcina-phenazine hydrogenase activity"/>
    <property type="evidence" value="ECO:0007669"/>
    <property type="project" value="UniProtKB-EC"/>
</dbReference>
<dbReference type="SUPFAM" id="SSF81342">
    <property type="entry name" value="Transmembrane di-heme cytochromes"/>
    <property type="match status" value="1"/>
</dbReference>
<feature type="transmembrane region" description="Helical" evidence="1">
    <location>
        <begin position="28"/>
        <end position="46"/>
    </location>
</feature>
<feature type="transmembrane region" description="Helical" evidence="1">
    <location>
        <begin position="146"/>
        <end position="171"/>
    </location>
</feature>
<keyword evidence="1" id="KW-1133">Transmembrane helix</keyword>
<dbReference type="RefSeq" id="WP_048124749.1">
    <property type="nucleotide sequence ID" value="NZ_CP009515.1"/>
</dbReference>
<feature type="transmembrane region" description="Helical" evidence="1">
    <location>
        <begin position="207"/>
        <end position="224"/>
    </location>
</feature>
<dbReference type="GeneID" id="24805390"/>
<evidence type="ECO:0000256" key="1">
    <source>
        <dbReference type="SAM" id="Phobius"/>
    </source>
</evidence>
<evidence type="ECO:0000313" key="3">
    <source>
        <dbReference type="Proteomes" id="UP000033072"/>
    </source>
</evidence>
<dbReference type="EC" id="1.12.98.3" evidence="2"/>
<keyword evidence="2" id="KW-0560">Oxidoreductase</keyword>
<proteinExistence type="predicted"/>
<organism evidence="2 3">
    <name type="scientific">Methanosarcina lacustris Z-7289</name>
    <dbReference type="NCBI Taxonomy" id="1434111"/>
    <lineage>
        <taxon>Archaea</taxon>
        <taxon>Methanobacteriati</taxon>
        <taxon>Methanobacteriota</taxon>
        <taxon>Stenosarchaea group</taxon>
        <taxon>Methanomicrobia</taxon>
        <taxon>Methanosarcinales</taxon>
        <taxon>Methanosarcinaceae</taxon>
        <taxon>Methanosarcina</taxon>
    </lineage>
</organism>
<dbReference type="GO" id="GO:0016020">
    <property type="term" value="C:membrane"/>
    <property type="evidence" value="ECO:0007669"/>
    <property type="project" value="InterPro"/>
</dbReference>
<dbReference type="Proteomes" id="UP000033072">
    <property type="component" value="Chromosome"/>
</dbReference>
<sequence length="260" mass="30175">MVGQKENPDMEDRLVVERYTLLERVTHLVHLLAMLILLVTGLKIYLGWDFMDFDTARALHMIAVPFFLVANWILVPYNLFSCPEMGCSIKGRFDHFIESYIFGVKDAKRLKAIILNFFGRGNYPAFTVYDVKEGHYRTKLHPMFKLLIIIESTAIFFIAVTGVVLYNLYWVLLGLPVAQWIISIAGYFAPYLSVSALGLIRMIHLAAAYWFLLELILHVGILEFDPKVWKYHKAIFWSGKEDLSESHFVRVIEENDNKEF</sequence>
<dbReference type="Gene3D" id="1.20.950.20">
    <property type="entry name" value="Transmembrane di-heme cytochromes, Chain C"/>
    <property type="match status" value="1"/>
</dbReference>
<keyword evidence="1" id="KW-0812">Transmembrane</keyword>
<evidence type="ECO:0000313" key="2">
    <source>
        <dbReference type="EMBL" id="AKB73952.1"/>
    </source>
</evidence>
<dbReference type="AlphaFoldDB" id="A0A0E3S470"/>
<dbReference type="PATRIC" id="fig|1434111.4.peg.869"/>
<gene>
    <name evidence="2" type="ORF">MSLAZ_0691</name>
</gene>
<protein>
    <submittedName>
        <fullName evidence="2">Methanophenazine hydrogenase cytochrome b subunit</fullName>
        <ecNumber evidence="2">1.12.98.3</ecNumber>
    </submittedName>
</protein>
<dbReference type="InterPro" id="IPR016174">
    <property type="entry name" value="Di-haem_cyt_TM"/>
</dbReference>
<feature type="transmembrane region" description="Helical" evidence="1">
    <location>
        <begin position="177"/>
        <end position="200"/>
    </location>
</feature>
<feature type="transmembrane region" description="Helical" evidence="1">
    <location>
        <begin position="58"/>
        <end position="80"/>
    </location>
</feature>
<dbReference type="HOGENOM" id="CLU_095572_0_0_2"/>